<accession>A0A3N1HT16</accession>
<dbReference type="GO" id="GO:0005829">
    <property type="term" value="C:cytosol"/>
    <property type="evidence" value="ECO:0007669"/>
    <property type="project" value="TreeGrafter"/>
</dbReference>
<dbReference type="HAMAP" id="MF_00272">
    <property type="entry name" value="GcvH"/>
    <property type="match status" value="1"/>
</dbReference>
<dbReference type="Gene3D" id="2.40.50.100">
    <property type="match status" value="1"/>
</dbReference>
<dbReference type="InterPro" id="IPR033753">
    <property type="entry name" value="GCV_H/Fam206"/>
</dbReference>
<dbReference type="PANTHER" id="PTHR11715">
    <property type="entry name" value="GLYCINE CLEAVAGE SYSTEM H PROTEIN"/>
    <property type="match status" value="1"/>
</dbReference>
<dbReference type="InterPro" id="IPR011053">
    <property type="entry name" value="Single_hybrid_motif"/>
</dbReference>
<evidence type="ECO:0000313" key="7">
    <source>
        <dbReference type="Proteomes" id="UP000276232"/>
    </source>
</evidence>
<evidence type="ECO:0000313" key="6">
    <source>
        <dbReference type="EMBL" id="ROP45609.1"/>
    </source>
</evidence>
<gene>
    <name evidence="3" type="primary">gcvH</name>
    <name evidence="6" type="ORF">EDC03_0213</name>
</gene>
<comment type="caution">
    <text evidence="6">The sequence shown here is derived from an EMBL/GenBank/DDBJ whole genome shotgun (WGS) entry which is preliminary data.</text>
</comment>
<dbReference type="InterPro" id="IPR017453">
    <property type="entry name" value="GCV_H_sub"/>
</dbReference>
<feature type="domain" description="Lipoyl-binding" evidence="5">
    <location>
        <begin position="64"/>
        <end position="146"/>
    </location>
</feature>
<evidence type="ECO:0000256" key="4">
    <source>
        <dbReference type="PIRSR" id="PIRSR617453-50"/>
    </source>
</evidence>
<keyword evidence="2 3" id="KW-0450">Lipoyl</keyword>
<dbReference type="NCBIfam" id="TIGR00527">
    <property type="entry name" value="gcvH"/>
    <property type="match status" value="1"/>
</dbReference>
<dbReference type="InterPro" id="IPR003016">
    <property type="entry name" value="2-oxoA_DH_lipoyl-BS"/>
</dbReference>
<evidence type="ECO:0000259" key="5">
    <source>
        <dbReference type="PROSITE" id="PS50968"/>
    </source>
</evidence>
<dbReference type="Proteomes" id="UP000276232">
    <property type="component" value="Unassembled WGS sequence"/>
</dbReference>
<dbReference type="GO" id="GO:0005960">
    <property type="term" value="C:glycine cleavage complex"/>
    <property type="evidence" value="ECO:0007669"/>
    <property type="project" value="InterPro"/>
</dbReference>
<dbReference type="AlphaFoldDB" id="A0A3N1HT16"/>
<dbReference type="EMBL" id="RJKN01000001">
    <property type="protein sequence ID" value="ROP45609.1"/>
    <property type="molecule type" value="Genomic_DNA"/>
</dbReference>
<evidence type="ECO:0000256" key="3">
    <source>
        <dbReference type="HAMAP-Rule" id="MF_00272"/>
    </source>
</evidence>
<dbReference type="GO" id="GO:0009249">
    <property type="term" value="P:protein lipoylation"/>
    <property type="evidence" value="ECO:0007669"/>
    <property type="project" value="TreeGrafter"/>
</dbReference>
<dbReference type="GO" id="GO:0019464">
    <property type="term" value="P:glycine decarboxylation via glycine cleavage system"/>
    <property type="evidence" value="ECO:0007669"/>
    <property type="project" value="UniProtKB-UniRule"/>
</dbReference>
<dbReference type="CDD" id="cd06848">
    <property type="entry name" value="GCS_H"/>
    <property type="match status" value="1"/>
</dbReference>
<comment type="function">
    <text evidence="3">The glycine cleavage system catalyzes the degradation of glycine. The H protein shuttles the methylamine group of glycine from the P protein to the T protein.</text>
</comment>
<dbReference type="SUPFAM" id="SSF51230">
    <property type="entry name" value="Single hybrid motif"/>
    <property type="match status" value="1"/>
</dbReference>
<evidence type="ECO:0000256" key="2">
    <source>
        <dbReference type="ARBA" id="ARBA00022823"/>
    </source>
</evidence>
<comment type="similarity">
    <text evidence="1 3">Belongs to the GcvH family.</text>
</comment>
<dbReference type="PANTHER" id="PTHR11715:SF3">
    <property type="entry name" value="GLYCINE CLEAVAGE SYSTEM H PROTEIN-RELATED"/>
    <property type="match status" value="1"/>
</dbReference>
<sequence length="167" mass="17358">MLPGTVAGWHDLPTAVAAGRRRPPSQSRTSAPDPWSTVAEHALPADLRYTAEHEWVRPAGPDGAVRVGITDFAQDALGDVVFVQLPDAGAAVTSGDSIGEVESTKSVSEVYAPLGGTVSAVNEALEASPELVNSDPYGEGWMFELEGVDPAAVEALLDADGYRATTS</sequence>
<dbReference type="FunCoup" id="A0A3N1HT16">
    <property type="interactions" value="352"/>
</dbReference>
<feature type="modified residue" description="N6-lipoyllysine" evidence="3 4">
    <location>
        <position position="105"/>
    </location>
</feature>
<dbReference type="Pfam" id="PF01597">
    <property type="entry name" value="GCV_H"/>
    <property type="match status" value="1"/>
</dbReference>
<dbReference type="InterPro" id="IPR002930">
    <property type="entry name" value="GCV_H"/>
</dbReference>
<organism evidence="6 7">
    <name type="scientific">Pseudokineococcus lusitanus</name>
    <dbReference type="NCBI Taxonomy" id="763993"/>
    <lineage>
        <taxon>Bacteria</taxon>
        <taxon>Bacillati</taxon>
        <taxon>Actinomycetota</taxon>
        <taxon>Actinomycetes</taxon>
        <taxon>Kineosporiales</taxon>
        <taxon>Kineosporiaceae</taxon>
        <taxon>Pseudokineococcus</taxon>
    </lineage>
</organism>
<protein>
    <recommendedName>
        <fullName evidence="3">Glycine cleavage system H protein</fullName>
    </recommendedName>
</protein>
<evidence type="ECO:0000256" key="1">
    <source>
        <dbReference type="ARBA" id="ARBA00009249"/>
    </source>
</evidence>
<dbReference type="InterPro" id="IPR000089">
    <property type="entry name" value="Biotin_lipoyl"/>
</dbReference>
<keyword evidence="7" id="KW-1185">Reference proteome</keyword>
<dbReference type="PROSITE" id="PS00189">
    <property type="entry name" value="LIPOYL"/>
    <property type="match status" value="1"/>
</dbReference>
<dbReference type="InParanoid" id="A0A3N1HT16"/>
<comment type="cofactor">
    <cofactor evidence="3">
        <name>(R)-lipoate</name>
        <dbReference type="ChEBI" id="CHEBI:83088"/>
    </cofactor>
    <text evidence="3">Binds 1 lipoyl cofactor covalently.</text>
</comment>
<dbReference type="NCBIfam" id="NF002270">
    <property type="entry name" value="PRK01202.1"/>
    <property type="match status" value="1"/>
</dbReference>
<name>A0A3N1HT16_9ACTN</name>
<dbReference type="PROSITE" id="PS50968">
    <property type="entry name" value="BIOTINYL_LIPOYL"/>
    <property type="match status" value="1"/>
</dbReference>
<reference evidence="6 7" key="1">
    <citation type="journal article" date="2015" name="Stand. Genomic Sci.">
        <title>Genomic Encyclopedia of Bacterial and Archaeal Type Strains, Phase III: the genomes of soil and plant-associated and newly described type strains.</title>
        <authorList>
            <person name="Whitman W.B."/>
            <person name="Woyke T."/>
            <person name="Klenk H.P."/>
            <person name="Zhou Y."/>
            <person name="Lilburn T.G."/>
            <person name="Beck B.J."/>
            <person name="De Vos P."/>
            <person name="Vandamme P."/>
            <person name="Eisen J.A."/>
            <person name="Garrity G."/>
            <person name="Hugenholtz P."/>
            <person name="Kyrpides N.C."/>
        </authorList>
    </citation>
    <scope>NUCLEOTIDE SEQUENCE [LARGE SCALE GENOMIC DNA]</scope>
    <source>
        <strain evidence="6 7">CECT 7306</strain>
    </source>
</reference>
<proteinExistence type="inferred from homology"/>
<comment type="subunit">
    <text evidence="3">The glycine cleavage system is composed of four proteins: P, T, L and H.</text>
</comment>